<feature type="transmembrane region" description="Helical" evidence="7">
    <location>
        <begin position="141"/>
        <end position="168"/>
    </location>
</feature>
<dbReference type="Gene3D" id="1.20.1560.10">
    <property type="entry name" value="ABC transporter type 1, transmembrane domain"/>
    <property type="match status" value="1"/>
</dbReference>
<evidence type="ECO:0000256" key="1">
    <source>
        <dbReference type="ARBA" id="ARBA00004651"/>
    </source>
</evidence>
<gene>
    <name evidence="10" type="ORF">POL68_31820</name>
</gene>
<evidence type="ECO:0000313" key="10">
    <source>
        <dbReference type="EMBL" id="MDC0713094.1"/>
    </source>
</evidence>
<comment type="caution">
    <text evidence="10">The sequence shown here is derived from an EMBL/GenBank/DDBJ whole genome shotgun (WGS) entry which is preliminary data.</text>
</comment>
<keyword evidence="5 7" id="KW-1133">Transmembrane helix</keyword>
<dbReference type="RefSeq" id="WP_272143281.1">
    <property type="nucleotide sequence ID" value="NZ_JAQNDM010000002.1"/>
</dbReference>
<dbReference type="InterPro" id="IPR039421">
    <property type="entry name" value="Type_1_exporter"/>
</dbReference>
<reference evidence="10 11" key="1">
    <citation type="submission" date="2022-11" db="EMBL/GenBank/DDBJ databases">
        <title>Minimal conservation of predation-associated metabolite biosynthetic gene clusters underscores biosynthetic potential of Myxococcota including descriptions for ten novel species: Archangium lansinium sp. nov., Myxococcus landrumus sp. nov., Nannocystis bai.</title>
        <authorList>
            <person name="Ahearne A."/>
            <person name="Stevens C."/>
            <person name="Dowd S."/>
        </authorList>
    </citation>
    <scope>NUCLEOTIDE SEQUENCE [LARGE SCALE GENOMIC DNA]</scope>
    <source>
        <strain evidence="10 11">NCWAL01</strain>
    </source>
</reference>
<dbReference type="Pfam" id="PF00664">
    <property type="entry name" value="ABC_membrane"/>
    <property type="match status" value="1"/>
</dbReference>
<dbReference type="PROSITE" id="PS50893">
    <property type="entry name" value="ABC_TRANSPORTER_2"/>
    <property type="match status" value="1"/>
</dbReference>
<dbReference type="EMBL" id="JAQNDM010000002">
    <property type="protein sequence ID" value="MDC0713094.1"/>
    <property type="molecule type" value="Genomic_DNA"/>
</dbReference>
<keyword evidence="2 7" id="KW-0812">Transmembrane</keyword>
<evidence type="ECO:0000256" key="2">
    <source>
        <dbReference type="ARBA" id="ARBA00022692"/>
    </source>
</evidence>
<dbReference type="PROSITE" id="PS50929">
    <property type="entry name" value="ABC_TM1F"/>
    <property type="match status" value="1"/>
</dbReference>
<dbReference type="InterPro" id="IPR017871">
    <property type="entry name" value="ABC_transporter-like_CS"/>
</dbReference>
<sequence>MSGAGTPLAAAGPEARRVPVSWLWRYLRPFQWVLFAAVMSVPLITLVSLLQPYLLKVGIDEYIAPKKLEGLHWLALLLVLLVLGEYLLRYLQFVALHWVGHHASHELRKELYQHVLRMRASFFEREPVGRLMSRFTSDCEAITEALVAGVLNIIADLLLAVGIVIAMFLLDAQLALIALATAPLLFLATELFRKLLQAAYREAQKRNGLIHAFLQEQLSGIKVIQVFRREQTSAQEFQELNQRHQDAQGRIVRWDVLLFSSVEALASIAVAGLIWWGGRRIFAETLSFGVLAAMVEYLNRFYTPIRDLSSKFGLMGQAVAASERLSDLRARSDFDAVVRTETSEARPAGDAPALEFKQVSFEYVPGQPVLRDINLRLERGQSLAIVGRTGSGKTSLVRLLTRLYEPCAGGIAFHGRDLRAITREELRTRMTLVPQEVYLFRGTLLDNLTLWNQAISPERIQQVASRLGLDEVLKRRGSTLDSQVDERGANFSAGERQLIAFARTLLCDPEVLVLDEATANVDPETERLVEAGVRQMMQGRTSIVIAHRLSTVERADAIAVLDQGVVAEMGTHAELLRRNGPYAALLKVDRGGKLDLD</sequence>
<dbReference type="Proteomes" id="UP001221838">
    <property type="component" value="Unassembled WGS sequence"/>
</dbReference>
<name>A0ABT5DJ38_9BACT</name>
<evidence type="ECO:0000256" key="5">
    <source>
        <dbReference type="ARBA" id="ARBA00022989"/>
    </source>
</evidence>
<dbReference type="Gene3D" id="3.40.50.300">
    <property type="entry name" value="P-loop containing nucleotide triphosphate hydrolases"/>
    <property type="match status" value="1"/>
</dbReference>
<dbReference type="GO" id="GO:0005524">
    <property type="term" value="F:ATP binding"/>
    <property type="evidence" value="ECO:0007669"/>
    <property type="project" value="UniProtKB-KW"/>
</dbReference>
<keyword evidence="6 7" id="KW-0472">Membrane</keyword>
<evidence type="ECO:0000259" key="8">
    <source>
        <dbReference type="PROSITE" id="PS50893"/>
    </source>
</evidence>
<organism evidence="10 11">
    <name type="scientific">Stigmatella ashevillensis</name>
    <dbReference type="NCBI Taxonomy" id="2995309"/>
    <lineage>
        <taxon>Bacteria</taxon>
        <taxon>Pseudomonadati</taxon>
        <taxon>Myxococcota</taxon>
        <taxon>Myxococcia</taxon>
        <taxon>Myxococcales</taxon>
        <taxon>Cystobacterineae</taxon>
        <taxon>Archangiaceae</taxon>
        <taxon>Stigmatella</taxon>
    </lineage>
</organism>
<evidence type="ECO:0000313" key="11">
    <source>
        <dbReference type="Proteomes" id="UP001221838"/>
    </source>
</evidence>
<evidence type="ECO:0000259" key="9">
    <source>
        <dbReference type="PROSITE" id="PS50929"/>
    </source>
</evidence>
<keyword evidence="3" id="KW-0547">Nucleotide-binding</keyword>
<dbReference type="PROSITE" id="PS00211">
    <property type="entry name" value="ABC_TRANSPORTER_1"/>
    <property type="match status" value="1"/>
</dbReference>
<accession>A0ABT5DJ38</accession>
<feature type="transmembrane region" description="Helical" evidence="7">
    <location>
        <begin position="70"/>
        <end position="88"/>
    </location>
</feature>
<keyword evidence="11" id="KW-1185">Reference proteome</keyword>
<proteinExistence type="predicted"/>
<dbReference type="SUPFAM" id="SSF52540">
    <property type="entry name" value="P-loop containing nucleoside triphosphate hydrolases"/>
    <property type="match status" value="1"/>
</dbReference>
<dbReference type="CDD" id="cd18544">
    <property type="entry name" value="ABC_6TM_TmrA_like"/>
    <property type="match status" value="1"/>
</dbReference>
<keyword evidence="4 10" id="KW-0067">ATP-binding</keyword>
<dbReference type="SMART" id="SM00382">
    <property type="entry name" value="AAA"/>
    <property type="match status" value="1"/>
</dbReference>
<dbReference type="InterPro" id="IPR003593">
    <property type="entry name" value="AAA+_ATPase"/>
</dbReference>
<feature type="transmembrane region" description="Helical" evidence="7">
    <location>
        <begin position="256"/>
        <end position="275"/>
    </location>
</feature>
<evidence type="ECO:0000256" key="7">
    <source>
        <dbReference type="SAM" id="Phobius"/>
    </source>
</evidence>
<feature type="domain" description="ABC transporter" evidence="8">
    <location>
        <begin position="354"/>
        <end position="588"/>
    </location>
</feature>
<feature type="transmembrane region" description="Helical" evidence="7">
    <location>
        <begin position="32"/>
        <end position="50"/>
    </location>
</feature>
<feature type="domain" description="ABC transmembrane type-1" evidence="9">
    <location>
        <begin position="43"/>
        <end position="317"/>
    </location>
</feature>
<dbReference type="InterPro" id="IPR003439">
    <property type="entry name" value="ABC_transporter-like_ATP-bd"/>
</dbReference>
<dbReference type="InterPro" id="IPR036640">
    <property type="entry name" value="ABC1_TM_sf"/>
</dbReference>
<dbReference type="InterPro" id="IPR011527">
    <property type="entry name" value="ABC1_TM_dom"/>
</dbReference>
<dbReference type="PANTHER" id="PTHR43394">
    <property type="entry name" value="ATP-DEPENDENT PERMEASE MDL1, MITOCHONDRIAL"/>
    <property type="match status" value="1"/>
</dbReference>
<evidence type="ECO:0000256" key="6">
    <source>
        <dbReference type="ARBA" id="ARBA00023136"/>
    </source>
</evidence>
<protein>
    <submittedName>
        <fullName evidence="10">ABC transporter ATP-binding protein</fullName>
    </submittedName>
</protein>
<comment type="subcellular location">
    <subcellularLocation>
        <location evidence="1">Cell membrane</location>
        <topology evidence="1">Multi-pass membrane protein</topology>
    </subcellularLocation>
</comment>
<dbReference type="SUPFAM" id="SSF90123">
    <property type="entry name" value="ABC transporter transmembrane region"/>
    <property type="match status" value="1"/>
</dbReference>
<evidence type="ECO:0000256" key="4">
    <source>
        <dbReference type="ARBA" id="ARBA00022840"/>
    </source>
</evidence>
<dbReference type="Pfam" id="PF00005">
    <property type="entry name" value="ABC_tran"/>
    <property type="match status" value="1"/>
</dbReference>
<feature type="transmembrane region" description="Helical" evidence="7">
    <location>
        <begin position="174"/>
        <end position="192"/>
    </location>
</feature>
<dbReference type="PANTHER" id="PTHR43394:SF1">
    <property type="entry name" value="ATP-BINDING CASSETTE SUB-FAMILY B MEMBER 10, MITOCHONDRIAL"/>
    <property type="match status" value="1"/>
</dbReference>
<dbReference type="InterPro" id="IPR027417">
    <property type="entry name" value="P-loop_NTPase"/>
</dbReference>
<evidence type="ECO:0000256" key="3">
    <source>
        <dbReference type="ARBA" id="ARBA00022741"/>
    </source>
</evidence>